<dbReference type="Proteomes" id="UP000054324">
    <property type="component" value="Unassembled WGS sequence"/>
</dbReference>
<evidence type="ECO:0000313" key="2">
    <source>
        <dbReference type="Proteomes" id="UP000054324"/>
    </source>
</evidence>
<dbReference type="KEGG" id="ovi:T265_08670"/>
<name>A0A075A7K6_OPIVI</name>
<dbReference type="EMBL" id="KL596849">
    <property type="protein sequence ID" value="KER23449.1"/>
    <property type="molecule type" value="Genomic_DNA"/>
</dbReference>
<protein>
    <submittedName>
        <fullName evidence="1">Uncharacterized protein</fullName>
    </submittedName>
</protein>
<keyword evidence="2" id="KW-1185">Reference proteome</keyword>
<reference evidence="1 2" key="1">
    <citation type="submission" date="2013-11" db="EMBL/GenBank/DDBJ databases">
        <title>Opisthorchis viverrini - life in the bile duct.</title>
        <authorList>
            <person name="Young N.D."/>
            <person name="Nagarajan N."/>
            <person name="Lin S.J."/>
            <person name="Korhonen P.K."/>
            <person name="Jex A.R."/>
            <person name="Hall R.S."/>
            <person name="Safavi-Hemami H."/>
            <person name="Kaewkong W."/>
            <person name="Bertrand D."/>
            <person name="Gao S."/>
            <person name="Seet Q."/>
            <person name="Wongkham S."/>
            <person name="Teh B.T."/>
            <person name="Wongkham C."/>
            <person name="Intapan P.M."/>
            <person name="Maleewong W."/>
            <person name="Yang X."/>
            <person name="Hu M."/>
            <person name="Wang Z."/>
            <person name="Hofmann A."/>
            <person name="Sternberg P.W."/>
            <person name="Tan P."/>
            <person name="Wang J."/>
            <person name="Gasser R.B."/>
        </authorList>
    </citation>
    <scope>NUCLEOTIDE SEQUENCE [LARGE SCALE GENOMIC DNA]</scope>
</reference>
<dbReference type="RefSeq" id="XP_009172805.1">
    <property type="nucleotide sequence ID" value="XM_009174541.1"/>
</dbReference>
<organism evidence="1 2">
    <name type="scientific">Opisthorchis viverrini</name>
    <name type="common">Southeast Asian liver fluke</name>
    <dbReference type="NCBI Taxonomy" id="6198"/>
    <lineage>
        <taxon>Eukaryota</taxon>
        <taxon>Metazoa</taxon>
        <taxon>Spiralia</taxon>
        <taxon>Lophotrochozoa</taxon>
        <taxon>Platyhelminthes</taxon>
        <taxon>Trematoda</taxon>
        <taxon>Digenea</taxon>
        <taxon>Opisthorchiida</taxon>
        <taxon>Opisthorchiata</taxon>
        <taxon>Opisthorchiidae</taxon>
        <taxon>Opisthorchis</taxon>
    </lineage>
</organism>
<evidence type="ECO:0000313" key="1">
    <source>
        <dbReference type="EMBL" id="KER23449.1"/>
    </source>
</evidence>
<proteinExistence type="predicted"/>
<dbReference type="AlphaFoldDB" id="A0A075A7K6"/>
<gene>
    <name evidence="1" type="ORF">T265_08670</name>
</gene>
<dbReference type="GeneID" id="20322849"/>
<sequence length="129" mass="14673">MVKDSTKEMHAPDTGHRLGKCGHCEMRTKIHTTTEAVEIGEHPSVKRVEYAELAGVWRAVSDEPKWHEAVCSNRQKSLGLKVAENPSTAHDRFRPSWSSTAVQRSEHQLRVDVFTCREMSIPMKSEYPD</sequence>
<accession>A0A075A7K6</accession>
<dbReference type="CTD" id="20322849"/>